<dbReference type="AlphaFoldDB" id="A0A852U2B2"/>
<dbReference type="InterPro" id="IPR009057">
    <property type="entry name" value="Homeodomain-like_sf"/>
</dbReference>
<evidence type="ECO:0000313" key="7">
    <source>
        <dbReference type="Proteomes" id="UP000589036"/>
    </source>
</evidence>
<dbReference type="InterPro" id="IPR001647">
    <property type="entry name" value="HTH_TetR"/>
</dbReference>
<dbReference type="InterPro" id="IPR041583">
    <property type="entry name" value="TetR_C_31"/>
</dbReference>
<dbReference type="PROSITE" id="PS50977">
    <property type="entry name" value="HTH_TETR_2"/>
    <property type="match status" value="1"/>
</dbReference>
<evidence type="ECO:0000256" key="2">
    <source>
        <dbReference type="ARBA" id="ARBA00023125"/>
    </source>
</evidence>
<gene>
    <name evidence="6" type="ORF">HDA32_003230</name>
</gene>
<dbReference type="GO" id="GO:0000976">
    <property type="term" value="F:transcription cis-regulatory region binding"/>
    <property type="evidence" value="ECO:0007669"/>
    <property type="project" value="TreeGrafter"/>
</dbReference>
<dbReference type="Pfam" id="PF17940">
    <property type="entry name" value="TetR_C_31"/>
    <property type="match status" value="1"/>
</dbReference>
<comment type="caution">
    <text evidence="6">The sequence shown here is derived from an EMBL/GenBank/DDBJ whole genome shotgun (WGS) entry which is preliminary data.</text>
</comment>
<keyword evidence="2 4" id="KW-0238">DNA-binding</keyword>
<feature type="domain" description="HTH tetR-type" evidence="5">
    <location>
        <begin position="11"/>
        <end position="71"/>
    </location>
</feature>
<dbReference type="Gene3D" id="1.10.357.10">
    <property type="entry name" value="Tetracycline Repressor, domain 2"/>
    <property type="match status" value="1"/>
</dbReference>
<evidence type="ECO:0000313" key="6">
    <source>
        <dbReference type="EMBL" id="NYE48110.1"/>
    </source>
</evidence>
<dbReference type="EMBL" id="JACCCC010000001">
    <property type="protein sequence ID" value="NYE48110.1"/>
    <property type="molecule type" value="Genomic_DNA"/>
</dbReference>
<dbReference type="Pfam" id="PF00440">
    <property type="entry name" value="TetR_N"/>
    <property type="match status" value="1"/>
</dbReference>
<dbReference type="PANTHER" id="PTHR30055:SF234">
    <property type="entry name" value="HTH-TYPE TRANSCRIPTIONAL REGULATOR BETI"/>
    <property type="match status" value="1"/>
</dbReference>
<dbReference type="PRINTS" id="PR00455">
    <property type="entry name" value="HTHTETR"/>
</dbReference>
<dbReference type="Proteomes" id="UP000589036">
    <property type="component" value="Unassembled WGS sequence"/>
</dbReference>
<dbReference type="GO" id="GO:0003700">
    <property type="term" value="F:DNA-binding transcription factor activity"/>
    <property type="evidence" value="ECO:0007669"/>
    <property type="project" value="TreeGrafter"/>
</dbReference>
<keyword evidence="1" id="KW-0805">Transcription regulation</keyword>
<evidence type="ECO:0000256" key="4">
    <source>
        <dbReference type="PROSITE-ProRule" id="PRU00335"/>
    </source>
</evidence>
<evidence type="ECO:0000259" key="5">
    <source>
        <dbReference type="PROSITE" id="PS50977"/>
    </source>
</evidence>
<organism evidence="6 7">
    <name type="scientific">Spinactinospora alkalitolerans</name>
    <dbReference type="NCBI Taxonomy" id="687207"/>
    <lineage>
        <taxon>Bacteria</taxon>
        <taxon>Bacillati</taxon>
        <taxon>Actinomycetota</taxon>
        <taxon>Actinomycetes</taxon>
        <taxon>Streptosporangiales</taxon>
        <taxon>Nocardiopsidaceae</taxon>
        <taxon>Spinactinospora</taxon>
    </lineage>
</organism>
<dbReference type="RefSeq" id="WP_179643954.1">
    <property type="nucleotide sequence ID" value="NZ_BAAAYY010000016.1"/>
</dbReference>
<keyword evidence="3" id="KW-0804">Transcription</keyword>
<feature type="DNA-binding region" description="H-T-H motif" evidence="4">
    <location>
        <begin position="34"/>
        <end position="53"/>
    </location>
</feature>
<dbReference type="InterPro" id="IPR050109">
    <property type="entry name" value="HTH-type_TetR-like_transc_reg"/>
</dbReference>
<sequence>MTPPTPAERGREVREKLLAAARALIGELGWNAVSTRILAQRAGVRPGLVHYHFESLPALLRRAALDAMRRTLDDTAAVLAGAATPADGVDAMLSFLDHYTGRDPESLLFSEAYLVATRDEELRARMSELIADFHGDLAERLARAGHHAPEDAATLLMAVLDGFVLHKGLDPGLSAARIAPLVRDIVTARGEGEGEKGENR</sequence>
<name>A0A852U2B2_9ACTN</name>
<dbReference type="InterPro" id="IPR036271">
    <property type="entry name" value="Tet_transcr_reg_TetR-rel_C_sf"/>
</dbReference>
<protein>
    <submittedName>
        <fullName evidence="6">AcrR family transcriptional regulator</fullName>
    </submittedName>
</protein>
<reference evidence="6 7" key="1">
    <citation type="submission" date="2020-07" db="EMBL/GenBank/DDBJ databases">
        <title>Sequencing the genomes of 1000 actinobacteria strains.</title>
        <authorList>
            <person name="Klenk H.-P."/>
        </authorList>
    </citation>
    <scope>NUCLEOTIDE SEQUENCE [LARGE SCALE GENOMIC DNA]</scope>
    <source>
        <strain evidence="6 7">CXB654</strain>
    </source>
</reference>
<evidence type="ECO:0000256" key="1">
    <source>
        <dbReference type="ARBA" id="ARBA00023015"/>
    </source>
</evidence>
<dbReference type="PANTHER" id="PTHR30055">
    <property type="entry name" value="HTH-TYPE TRANSCRIPTIONAL REGULATOR RUTR"/>
    <property type="match status" value="1"/>
</dbReference>
<evidence type="ECO:0000256" key="3">
    <source>
        <dbReference type="ARBA" id="ARBA00023163"/>
    </source>
</evidence>
<accession>A0A852U2B2</accession>
<proteinExistence type="predicted"/>
<dbReference type="SUPFAM" id="SSF46689">
    <property type="entry name" value="Homeodomain-like"/>
    <property type="match status" value="1"/>
</dbReference>
<keyword evidence="7" id="KW-1185">Reference proteome</keyword>
<dbReference type="SUPFAM" id="SSF48498">
    <property type="entry name" value="Tetracyclin repressor-like, C-terminal domain"/>
    <property type="match status" value="1"/>
</dbReference>